<reference evidence="2 3" key="1">
    <citation type="submission" date="2007-07" db="EMBL/GenBank/DDBJ databases">
        <title>Annotation of Clostridium perfringens B str. ATCC 3626.</title>
        <authorList>
            <person name="Paulsen I."/>
            <person name="Sebastian Y."/>
        </authorList>
    </citation>
    <scope>NUCLEOTIDE SEQUENCE [LARGE SCALE GENOMIC DNA]</scope>
    <source>
        <strain evidence="3">B str. ATCC 3626</strain>
    </source>
</reference>
<dbReference type="AlphaFoldDB" id="A0AAV3BPX6"/>
<accession>A0AAV3BPX6</accession>
<keyword evidence="1" id="KW-0812">Transmembrane</keyword>
<gene>
    <name evidence="2" type="ORF">AC1_A0278</name>
</gene>
<proteinExistence type="predicted"/>
<keyword evidence="1" id="KW-1133">Transmembrane helix</keyword>
<name>A0AAV3BPX6_CLOPF</name>
<evidence type="ECO:0000313" key="2">
    <source>
        <dbReference type="EMBL" id="EDT23196.1"/>
    </source>
</evidence>
<evidence type="ECO:0000313" key="3">
    <source>
        <dbReference type="Proteomes" id="UP000004342"/>
    </source>
</evidence>
<keyword evidence="1" id="KW-0472">Membrane</keyword>
<dbReference type="Proteomes" id="UP000004342">
    <property type="component" value="Unassembled WGS sequence"/>
</dbReference>
<dbReference type="EMBL" id="ABDV01000021">
    <property type="protein sequence ID" value="EDT23196.1"/>
    <property type="molecule type" value="Genomic_DNA"/>
</dbReference>
<feature type="transmembrane region" description="Helical" evidence="1">
    <location>
        <begin position="76"/>
        <end position="97"/>
    </location>
</feature>
<comment type="caution">
    <text evidence="2">The sequence shown here is derived from an EMBL/GenBank/DDBJ whole genome shotgun (WGS) entry which is preliminary data.</text>
</comment>
<dbReference type="RefSeq" id="WP_003459000.1">
    <property type="nucleotide sequence ID" value="NZ_ABDV01000021.1"/>
</dbReference>
<sequence>MYDYYNDLLNPLNPLSPYSQLNPASPYYQGNFKDSQSESKLPNEINGEYAIKVNDAISSSVVKSEMYRNKLKDSGIISMFTIVPLILSVIIFAIMKIRKSKVIKIK</sequence>
<evidence type="ECO:0000256" key="1">
    <source>
        <dbReference type="SAM" id="Phobius"/>
    </source>
</evidence>
<organism evidence="2 3">
    <name type="scientific">Clostridium perfringens B str. ATCC 3626</name>
    <dbReference type="NCBI Taxonomy" id="451754"/>
    <lineage>
        <taxon>Bacteria</taxon>
        <taxon>Bacillati</taxon>
        <taxon>Bacillota</taxon>
        <taxon>Clostridia</taxon>
        <taxon>Eubacteriales</taxon>
        <taxon>Clostridiaceae</taxon>
        <taxon>Clostridium</taxon>
    </lineage>
</organism>
<protein>
    <submittedName>
        <fullName evidence="2">Uncharacterized protein</fullName>
    </submittedName>
</protein>